<dbReference type="SMART" id="SM00406">
    <property type="entry name" value="IGv"/>
    <property type="match status" value="1"/>
</dbReference>
<dbReference type="InterPro" id="IPR036179">
    <property type="entry name" value="Ig-like_dom_sf"/>
</dbReference>
<dbReference type="PROSITE" id="PS50835">
    <property type="entry name" value="IG_LIKE"/>
    <property type="match status" value="1"/>
</dbReference>
<dbReference type="CDD" id="cd07987">
    <property type="entry name" value="LPLAT_MGAT-like"/>
    <property type="match status" value="1"/>
</dbReference>
<dbReference type="GeneTree" id="ENSGT01030000234582"/>
<feature type="domain" description="Ig-like" evidence="13">
    <location>
        <begin position="25"/>
        <end position="122"/>
    </location>
</feature>
<evidence type="ECO:0000256" key="4">
    <source>
        <dbReference type="ARBA" id="ARBA00022679"/>
    </source>
</evidence>
<dbReference type="SMART" id="SM00409">
    <property type="entry name" value="IG"/>
    <property type="match status" value="1"/>
</dbReference>
<dbReference type="PANTHER" id="PTHR12317">
    <property type="entry name" value="DIACYLGLYCEROL O-ACYLTRANSFERASE"/>
    <property type="match status" value="1"/>
</dbReference>
<keyword evidence="3" id="KW-0444">Lipid biosynthesis</keyword>
<proteinExistence type="inferred from homology"/>
<sequence length="538" mass="59178">MLLPPGHPALLLLVGILLGVAAQDPRYRITQPESLSAPAGGSVTLPCAFTYPDEIEPLRDLRVYWRREGFHGVFIYNHTERFTRWDYRGRITLIGDPRGNRTASICIDRLQELDASEYVCQVRVQTNNGKWEHWRGHPGTQLTVTAQASTTHVPSTEQVTTPATATTQRPAGLGAAPVIGGVLAGAVLLAGIIGLAVYGAQKRTGGRRKDPLARKAHGQLQTEGGGEYMEIGVGAQCCLALFLLALLGELWLPALLYAAWLYLDRETPARGGRRSPWVRRWAVWRHFRDYFPITLVKTAPLDPSRNYLFGFHPHGVLVAGAFGNFCTEATGFGELFPGLTPHLLMLPFWFRLPLFRDYIMSGGLVSSDKASVSYLLGHEGGGQVAVIAVGGPPESLEARPGALTLQILSRKGFIKAALQHGAALVPVFSFGENELFHQVPNPRGSLVRAVQERLQKLMGLALPLFHARGVFQYSFGLLPFRRPIHTVVGAPILVPRTPCPSHQAVDRLHATYLERLIALFEEHKTKYGVPPEKHLNLI</sequence>
<evidence type="ECO:0000313" key="14">
    <source>
        <dbReference type="Ensembl" id="ENSGEVP00005026125.1"/>
    </source>
</evidence>
<dbReference type="InterPro" id="IPR013106">
    <property type="entry name" value="Ig_V-set"/>
</dbReference>
<dbReference type="Pfam" id="PF03982">
    <property type="entry name" value="DAGAT"/>
    <property type="match status" value="1"/>
</dbReference>
<feature type="transmembrane region" description="Helical" evidence="11">
    <location>
        <begin position="239"/>
        <end position="263"/>
    </location>
</feature>
<feature type="signal peptide" evidence="12">
    <location>
        <begin position="1"/>
        <end position="22"/>
    </location>
</feature>
<reference evidence="14" key="2">
    <citation type="submission" date="2025-09" db="UniProtKB">
        <authorList>
            <consortium name="Ensembl"/>
        </authorList>
    </citation>
    <scope>IDENTIFICATION</scope>
</reference>
<keyword evidence="12" id="KW-0732">Signal</keyword>
<dbReference type="InterPro" id="IPR007130">
    <property type="entry name" value="DAGAT"/>
</dbReference>
<keyword evidence="8" id="KW-0443">Lipid metabolism</keyword>
<feature type="chain" id="PRO_5034453396" description="Ig-like domain-containing protein" evidence="12">
    <location>
        <begin position="23"/>
        <end position="538"/>
    </location>
</feature>
<protein>
    <recommendedName>
        <fullName evidence="13">Ig-like domain-containing protein</fullName>
    </recommendedName>
</protein>
<dbReference type="Ensembl" id="ENSGEVT00005027484.1">
    <property type="protein sequence ID" value="ENSGEVP00005026125.1"/>
    <property type="gene ID" value="ENSGEVG00005018546.1"/>
</dbReference>
<organism evidence="14 15">
    <name type="scientific">Gopherus evgoodei</name>
    <name type="common">Goodes thornscrub tortoise</name>
    <dbReference type="NCBI Taxonomy" id="1825980"/>
    <lineage>
        <taxon>Eukaryota</taxon>
        <taxon>Metazoa</taxon>
        <taxon>Chordata</taxon>
        <taxon>Craniata</taxon>
        <taxon>Vertebrata</taxon>
        <taxon>Euteleostomi</taxon>
        <taxon>Archelosauria</taxon>
        <taxon>Testudinata</taxon>
        <taxon>Testudines</taxon>
        <taxon>Cryptodira</taxon>
        <taxon>Durocryptodira</taxon>
        <taxon>Testudinoidea</taxon>
        <taxon>Testudinidae</taxon>
        <taxon>Gopherus</taxon>
    </lineage>
</organism>
<dbReference type="InterPro" id="IPR013783">
    <property type="entry name" value="Ig-like_fold"/>
</dbReference>
<dbReference type="Gene3D" id="2.60.40.10">
    <property type="entry name" value="Immunoglobulins"/>
    <property type="match status" value="1"/>
</dbReference>
<evidence type="ECO:0000256" key="3">
    <source>
        <dbReference type="ARBA" id="ARBA00022516"/>
    </source>
</evidence>
<evidence type="ECO:0000256" key="12">
    <source>
        <dbReference type="SAM" id="SignalP"/>
    </source>
</evidence>
<dbReference type="Pfam" id="PF07686">
    <property type="entry name" value="V-set"/>
    <property type="match status" value="1"/>
</dbReference>
<dbReference type="GO" id="GO:0005789">
    <property type="term" value="C:endoplasmic reticulum membrane"/>
    <property type="evidence" value="ECO:0007669"/>
    <property type="project" value="UniProtKB-SubCell"/>
</dbReference>
<name>A0A8C4YI41_9SAUR</name>
<dbReference type="GO" id="GO:0019432">
    <property type="term" value="P:triglyceride biosynthetic process"/>
    <property type="evidence" value="ECO:0007669"/>
    <property type="project" value="TreeGrafter"/>
</dbReference>
<evidence type="ECO:0000256" key="2">
    <source>
        <dbReference type="ARBA" id="ARBA00005420"/>
    </source>
</evidence>
<dbReference type="SUPFAM" id="SSF48726">
    <property type="entry name" value="Immunoglobulin"/>
    <property type="match status" value="1"/>
</dbReference>
<keyword evidence="10" id="KW-0012">Acyltransferase</keyword>
<keyword evidence="5 11" id="KW-0812">Transmembrane</keyword>
<evidence type="ECO:0000256" key="1">
    <source>
        <dbReference type="ARBA" id="ARBA00004477"/>
    </source>
</evidence>
<accession>A0A8C4YI41</accession>
<reference evidence="14" key="1">
    <citation type="submission" date="2025-08" db="UniProtKB">
        <authorList>
            <consortium name="Ensembl"/>
        </authorList>
    </citation>
    <scope>IDENTIFICATION</scope>
</reference>
<evidence type="ECO:0000256" key="6">
    <source>
        <dbReference type="ARBA" id="ARBA00022824"/>
    </source>
</evidence>
<keyword evidence="6" id="KW-0256">Endoplasmic reticulum</keyword>
<comment type="similarity">
    <text evidence="2">Belongs to the diacylglycerol acyltransferase family.</text>
</comment>
<keyword evidence="9 11" id="KW-0472">Membrane</keyword>
<feature type="transmembrane region" description="Helical" evidence="11">
    <location>
        <begin position="178"/>
        <end position="200"/>
    </location>
</feature>
<evidence type="ECO:0000256" key="11">
    <source>
        <dbReference type="SAM" id="Phobius"/>
    </source>
</evidence>
<dbReference type="OrthoDB" id="264532at2759"/>
<evidence type="ECO:0000256" key="8">
    <source>
        <dbReference type="ARBA" id="ARBA00023098"/>
    </source>
</evidence>
<dbReference type="AlphaFoldDB" id="A0A8C4YI41"/>
<evidence type="ECO:0000256" key="10">
    <source>
        <dbReference type="ARBA" id="ARBA00023315"/>
    </source>
</evidence>
<keyword evidence="7 11" id="KW-1133">Transmembrane helix</keyword>
<evidence type="ECO:0000259" key="13">
    <source>
        <dbReference type="PROSITE" id="PS50835"/>
    </source>
</evidence>
<keyword evidence="15" id="KW-1185">Reference proteome</keyword>
<evidence type="ECO:0000256" key="5">
    <source>
        <dbReference type="ARBA" id="ARBA00022692"/>
    </source>
</evidence>
<evidence type="ECO:0000256" key="7">
    <source>
        <dbReference type="ARBA" id="ARBA00022989"/>
    </source>
</evidence>
<dbReference type="PANTHER" id="PTHR12317:SF78">
    <property type="entry name" value="ACYLTRANSFERASE"/>
    <property type="match status" value="1"/>
</dbReference>
<dbReference type="Proteomes" id="UP000694390">
    <property type="component" value="Unassembled WGS sequence"/>
</dbReference>
<evidence type="ECO:0000313" key="15">
    <source>
        <dbReference type="Proteomes" id="UP000694390"/>
    </source>
</evidence>
<dbReference type="InterPro" id="IPR003599">
    <property type="entry name" value="Ig_sub"/>
</dbReference>
<dbReference type="GO" id="GO:0004144">
    <property type="term" value="F:diacylglycerol O-acyltransferase activity"/>
    <property type="evidence" value="ECO:0007669"/>
    <property type="project" value="TreeGrafter"/>
</dbReference>
<comment type="subcellular location">
    <subcellularLocation>
        <location evidence="1">Endoplasmic reticulum membrane</location>
        <topology evidence="1">Multi-pass membrane protein</topology>
    </subcellularLocation>
</comment>
<dbReference type="InterPro" id="IPR007110">
    <property type="entry name" value="Ig-like_dom"/>
</dbReference>
<evidence type="ECO:0000256" key="9">
    <source>
        <dbReference type="ARBA" id="ARBA00023136"/>
    </source>
</evidence>
<keyword evidence="4" id="KW-0808">Transferase</keyword>